<gene>
    <name evidence="2" type="ORF">EJ73_01964</name>
</gene>
<evidence type="ECO:0000313" key="3">
    <source>
        <dbReference type="Proteomes" id="UP000248314"/>
    </source>
</evidence>
<name>A0A318HRS2_9BACT</name>
<dbReference type="AlphaFoldDB" id="A0A318HRS2"/>
<feature type="transmembrane region" description="Helical" evidence="1">
    <location>
        <begin position="21"/>
        <end position="43"/>
    </location>
</feature>
<proteinExistence type="predicted"/>
<accession>A0A318HRS2</accession>
<dbReference type="Proteomes" id="UP000248314">
    <property type="component" value="Unassembled WGS sequence"/>
</dbReference>
<sequence length="75" mass="8579">MLEKALVMEFMEGNLGIRRKKIMRVLVDLLVFATFGLLTYTLFTDGPDLIRGTKTIKSITILKKLCLYNIENISI</sequence>
<reference evidence="2 3" key="1">
    <citation type="submission" date="2018-05" db="EMBL/GenBank/DDBJ databases">
        <title>Genomic Encyclopedia of Type Strains, Phase I: the one thousand microbial genomes (KMG-I) project.</title>
        <authorList>
            <person name="Kyrpides N."/>
        </authorList>
    </citation>
    <scope>NUCLEOTIDE SEQUENCE [LARGE SCALE GENOMIC DNA]</scope>
    <source>
        <strain evidence="2 3">DSM 15611</strain>
    </source>
</reference>
<dbReference type="STRING" id="1122991.GCA_000613445_01666"/>
<protein>
    <submittedName>
        <fullName evidence="2">Uncharacterized protein</fullName>
    </submittedName>
</protein>
<keyword evidence="1" id="KW-1133">Transmembrane helix</keyword>
<keyword evidence="1" id="KW-0472">Membrane</keyword>
<organism evidence="2 3">
    <name type="scientific">Hoylesella shahii DSM 15611 = JCM 12083</name>
    <dbReference type="NCBI Taxonomy" id="1122991"/>
    <lineage>
        <taxon>Bacteria</taxon>
        <taxon>Pseudomonadati</taxon>
        <taxon>Bacteroidota</taxon>
        <taxon>Bacteroidia</taxon>
        <taxon>Bacteroidales</taxon>
        <taxon>Prevotellaceae</taxon>
        <taxon>Hoylesella</taxon>
    </lineage>
</organism>
<keyword evidence="1" id="KW-0812">Transmembrane</keyword>
<evidence type="ECO:0000256" key="1">
    <source>
        <dbReference type="SAM" id="Phobius"/>
    </source>
</evidence>
<keyword evidence="3" id="KW-1185">Reference proteome</keyword>
<evidence type="ECO:0000313" key="2">
    <source>
        <dbReference type="EMBL" id="PXX21069.1"/>
    </source>
</evidence>
<comment type="caution">
    <text evidence="2">The sequence shown here is derived from an EMBL/GenBank/DDBJ whole genome shotgun (WGS) entry which is preliminary data.</text>
</comment>
<dbReference type="EMBL" id="QJJX01000024">
    <property type="protein sequence ID" value="PXX21069.1"/>
    <property type="molecule type" value="Genomic_DNA"/>
</dbReference>